<protein>
    <submittedName>
        <fullName evidence="2">Uncharacterized protein</fullName>
    </submittedName>
</protein>
<accession>A0A6A6FT08</accession>
<reference evidence="2" key="1">
    <citation type="journal article" date="2020" name="Stud. Mycol.">
        <title>101 Dothideomycetes genomes: a test case for predicting lifestyles and emergence of pathogens.</title>
        <authorList>
            <person name="Haridas S."/>
            <person name="Albert R."/>
            <person name="Binder M."/>
            <person name="Bloem J."/>
            <person name="Labutti K."/>
            <person name="Salamov A."/>
            <person name="Andreopoulos B."/>
            <person name="Baker S."/>
            <person name="Barry K."/>
            <person name="Bills G."/>
            <person name="Bluhm B."/>
            <person name="Cannon C."/>
            <person name="Castanera R."/>
            <person name="Culley D."/>
            <person name="Daum C."/>
            <person name="Ezra D."/>
            <person name="Gonzalez J."/>
            <person name="Henrissat B."/>
            <person name="Kuo A."/>
            <person name="Liang C."/>
            <person name="Lipzen A."/>
            <person name="Lutzoni F."/>
            <person name="Magnuson J."/>
            <person name="Mondo S."/>
            <person name="Nolan M."/>
            <person name="Ohm R."/>
            <person name="Pangilinan J."/>
            <person name="Park H.-J."/>
            <person name="Ramirez L."/>
            <person name="Alfaro M."/>
            <person name="Sun H."/>
            <person name="Tritt A."/>
            <person name="Yoshinaga Y."/>
            <person name="Zwiers L.-H."/>
            <person name="Turgeon B."/>
            <person name="Goodwin S."/>
            <person name="Spatafora J."/>
            <person name="Crous P."/>
            <person name="Grigoriev I."/>
        </authorList>
    </citation>
    <scope>NUCLEOTIDE SEQUENCE</scope>
    <source>
        <strain evidence="2">SCOH1-5</strain>
    </source>
</reference>
<name>A0A6A6FT08_9PEZI</name>
<dbReference type="Proteomes" id="UP000799539">
    <property type="component" value="Unassembled WGS sequence"/>
</dbReference>
<evidence type="ECO:0000313" key="3">
    <source>
        <dbReference type="Proteomes" id="UP000799539"/>
    </source>
</evidence>
<dbReference type="OrthoDB" id="3643542at2759"/>
<feature type="compositionally biased region" description="Basic and acidic residues" evidence="1">
    <location>
        <begin position="222"/>
        <end position="231"/>
    </location>
</feature>
<proteinExistence type="predicted"/>
<dbReference type="AlphaFoldDB" id="A0A6A6FT08"/>
<keyword evidence="3" id="KW-1185">Reference proteome</keyword>
<sequence>MTHSYLEPTDIFAEKGLDALRLWVAGSVNTQDIFSNPPPQLSDLRSALLFAAMEIKINLDPQLECVVNTATEDQYGMYFDPDAFWSDRTFSIALFEELREHGIRNLNRGATMRFLEEAREEIAWVKNETRRLELHLENAQKLIVQKLRKSFYYRPTPRNLKIAHALVSYVEDDVVKVREDDDEDMLDDTDDVELAQRRARSGTPEPGEMGRYEIDDEELEASEEREAKDRGEDGDESSSVADGEEEKENIKVEDDVEMVDDGREDSVVAASWGNLRL</sequence>
<evidence type="ECO:0000256" key="1">
    <source>
        <dbReference type="SAM" id="MobiDB-lite"/>
    </source>
</evidence>
<feature type="region of interest" description="Disordered" evidence="1">
    <location>
        <begin position="180"/>
        <end position="277"/>
    </location>
</feature>
<feature type="compositionally biased region" description="Acidic residues" evidence="1">
    <location>
        <begin position="232"/>
        <end position="247"/>
    </location>
</feature>
<feature type="compositionally biased region" description="Acidic residues" evidence="1">
    <location>
        <begin position="180"/>
        <end position="193"/>
    </location>
</feature>
<gene>
    <name evidence="2" type="ORF">CERZMDRAFT_81609</name>
</gene>
<organism evidence="2 3">
    <name type="scientific">Cercospora zeae-maydis SCOH1-5</name>
    <dbReference type="NCBI Taxonomy" id="717836"/>
    <lineage>
        <taxon>Eukaryota</taxon>
        <taxon>Fungi</taxon>
        <taxon>Dikarya</taxon>
        <taxon>Ascomycota</taxon>
        <taxon>Pezizomycotina</taxon>
        <taxon>Dothideomycetes</taxon>
        <taxon>Dothideomycetidae</taxon>
        <taxon>Mycosphaerellales</taxon>
        <taxon>Mycosphaerellaceae</taxon>
        <taxon>Cercospora</taxon>
    </lineage>
</organism>
<evidence type="ECO:0000313" key="2">
    <source>
        <dbReference type="EMBL" id="KAF2216521.1"/>
    </source>
</evidence>
<dbReference type="EMBL" id="ML992664">
    <property type="protein sequence ID" value="KAF2216521.1"/>
    <property type="molecule type" value="Genomic_DNA"/>
</dbReference>